<dbReference type="STRING" id="84035.SAMN05660742_11088"/>
<dbReference type="GO" id="GO:0005524">
    <property type="term" value="F:ATP binding"/>
    <property type="evidence" value="ECO:0007669"/>
    <property type="project" value="UniProtKB-KW"/>
</dbReference>
<feature type="domain" description="Thymidylate kinase-like" evidence="5">
    <location>
        <begin position="8"/>
        <end position="200"/>
    </location>
</feature>
<accession>A0A1H6ZRX4</accession>
<name>A0A1H6ZRX4_9FIRM</name>
<dbReference type="RefSeq" id="WP_091831701.1">
    <property type="nucleotide sequence ID" value="NZ_FNZK01000010.1"/>
</dbReference>
<dbReference type="Pfam" id="PF02223">
    <property type="entry name" value="Thymidylate_kin"/>
    <property type="match status" value="1"/>
</dbReference>
<dbReference type="GO" id="GO:0006227">
    <property type="term" value="P:dUDP biosynthetic process"/>
    <property type="evidence" value="ECO:0007669"/>
    <property type="project" value="TreeGrafter"/>
</dbReference>
<evidence type="ECO:0000256" key="3">
    <source>
        <dbReference type="ARBA" id="ARBA00022741"/>
    </source>
</evidence>
<dbReference type="Proteomes" id="UP000199662">
    <property type="component" value="Unassembled WGS sequence"/>
</dbReference>
<evidence type="ECO:0000313" key="6">
    <source>
        <dbReference type="EMBL" id="SEJ56101.1"/>
    </source>
</evidence>
<evidence type="ECO:0000256" key="2">
    <source>
        <dbReference type="ARBA" id="ARBA00017144"/>
    </source>
</evidence>
<keyword evidence="6" id="KW-0808">Transferase</keyword>
<protein>
    <recommendedName>
        <fullName evidence="2">Thymidylate kinase</fullName>
    </recommendedName>
</protein>
<reference evidence="7" key="1">
    <citation type="submission" date="2016-10" db="EMBL/GenBank/DDBJ databases">
        <authorList>
            <person name="Varghese N."/>
            <person name="Submissions S."/>
        </authorList>
    </citation>
    <scope>NUCLEOTIDE SEQUENCE [LARGE SCALE GENOMIC DNA]</scope>
    <source>
        <strain evidence="7">DSM 2179</strain>
    </source>
</reference>
<keyword evidence="3" id="KW-0547">Nucleotide-binding</keyword>
<keyword evidence="7" id="KW-1185">Reference proteome</keyword>
<keyword evidence="4" id="KW-0067">ATP-binding</keyword>
<dbReference type="AlphaFoldDB" id="A0A1H6ZRX4"/>
<dbReference type="InterPro" id="IPR039430">
    <property type="entry name" value="Thymidylate_kin-like_dom"/>
</dbReference>
<evidence type="ECO:0000256" key="4">
    <source>
        <dbReference type="ARBA" id="ARBA00022840"/>
    </source>
</evidence>
<dbReference type="GO" id="GO:0006233">
    <property type="term" value="P:dTDP biosynthetic process"/>
    <property type="evidence" value="ECO:0007669"/>
    <property type="project" value="TreeGrafter"/>
</dbReference>
<evidence type="ECO:0000313" key="7">
    <source>
        <dbReference type="Proteomes" id="UP000199662"/>
    </source>
</evidence>
<dbReference type="PANTHER" id="PTHR10344">
    <property type="entry name" value="THYMIDYLATE KINASE"/>
    <property type="match status" value="1"/>
</dbReference>
<comment type="similarity">
    <text evidence="1">Belongs to the thymidylate kinase family.</text>
</comment>
<keyword evidence="6" id="KW-0418">Kinase</keyword>
<dbReference type="PANTHER" id="PTHR10344:SF4">
    <property type="entry name" value="UMP-CMP KINASE 2, MITOCHONDRIAL"/>
    <property type="match status" value="1"/>
</dbReference>
<evidence type="ECO:0000259" key="5">
    <source>
        <dbReference type="Pfam" id="PF02223"/>
    </source>
</evidence>
<dbReference type="SUPFAM" id="SSF52540">
    <property type="entry name" value="P-loop containing nucleoside triphosphate hydrolases"/>
    <property type="match status" value="1"/>
</dbReference>
<dbReference type="EMBL" id="FNZK01000010">
    <property type="protein sequence ID" value="SEJ56101.1"/>
    <property type="molecule type" value="Genomic_DNA"/>
</dbReference>
<organism evidence="6 7">
    <name type="scientific">Propionispira arboris</name>
    <dbReference type="NCBI Taxonomy" id="84035"/>
    <lineage>
        <taxon>Bacteria</taxon>
        <taxon>Bacillati</taxon>
        <taxon>Bacillota</taxon>
        <taxon>Negativicutes</taxon>
        <taxon>Selenomonadales</taxon>
        <taxon>Selenomonadaceae</taxon>
        <taxon>Propionispira</taxon>
    </lineage>
</organism>
<dbReference type="GO" id="GO:0004798">
    <property type="term" value="F:dTMP kinase activity"/>
    <property type="evidence" value="ECO:0007669"/>
    <property type="project" value="TreeGrafter"/>
</dbReference>
<sequence>MKGKLIIIEAGDGCGKATQTKALFEHLQKDGQRVHKIEYPDYASESSALVKMYLNGDFGKKAEDVNAYAASTFYAVDRYASFRMKWKQWYDAGDIIIADRYTTSNMVHQAVKFSNLQEREDFLTWLWDLEFIKLGLPIPSMVIFLEMAPEFSERLITSRSDKMHQVKDIHEQDQLYLQRCHAAYCQLAEKYGWFTVSCVNNEKLKSIEEIHGEIYALLPTLLLK</sequence>
<proteinExistence type="inferred from homology"/>
<dbReference type="GO" id="GO:0006235">
    <property type="term" value="P:dTTP biosynthetic process"/>
    <property type="evidence" value="ECO:0007669"/>
    <property type="project" value="TreeGrafter"/>
</dbReference>
<dbReference type="Gene3D" id="3.40.50.300">
    <property type="entry name" value="P-loop containing nucleotide triphosphate hydrolases"/>
    <property type="match status" value="1"/>
</dbReference>
<dbReference type="GO" id="GO:0005829">
    <property type="term" value="C:cytosol"/>
    <property type="evidence" value="ECO:0007669"/>
    <property type="project" value="TreeGrafter"/>
</dbReference>
<evidence type="ECO:0000256" key="1">
    <source>
        <dbReference type="ARBA" id="ARBA00009776"/>
    </source>
</evidence>
<gene>
    <name evidence="6" type="ORF">SAMN05660742_11088</name>
</gene>
<dbReference type="InterPro" id="IPR027417">
    <property type="entry name" value="P-loop_NTPase"/>
</dbReference>
<dbReference type="FunFam" id="3.40.50.300:FF:002288">
    <property type="entry name" value="Probable thymidylate kinase"/>
    <property type="match status" value="1"/>
</dbReference>